<gene>
    <name evidence="1" type="primary">ORF71735</name>
</gene>
<sequence>HDFHIRFTAYSHSRFLLKSQSPRNIPIYTGTSNMACFITCNIPIYAGTSNMASFITCNKNPQFMDGCLRIIGSE</sequence>
<evidence type="ECO:0000313" key="1">
    <source>
        <dbReference type="EMBL" id="CEK69825.1"/>
    </source>
</evidence>
<reference evidence="1" key="1">
    <citation type="submission" date="2014-12" db="EMBL/GenBank/DDBJ databases">
        <title>Insight into the proteome of Arion vulgaris.</title>
        <authorList>
            <person name="Aradska J."/>
            <person name="Bulat T."/>
            <person name="Smidak R."/>
            <person name="Sarate P."/>
            <person name="Gangsoo J."/>
            <person name="Sialana F."/>
            <person name="Bilban M."/>
            <person name="Lubec G."/>
        </authorList>
    </citation>
    <scope>NUCLEOTIDE SEQUENCE</scope>
    <source>
        <tissue evidence="1">Skin</tissue>
    </source>
</reference>
<feature type="non-terminal residue" evidence="1">
    <location>
        <position position="1"/>
    </location>
</feature>
<organism evidence="1">
    <name type="scientific">Arion vulgaris</name>
    <dbReference type="NCBI Taxonomy" id="1028688"/>
    <lineage>
        <taxon>Eukaryota</taxon>
        <taxon>Metazoa</taxon>
        <taxon>Spiralia</taxon>
        <taxon>Lophotrochozoa</taxon>
        <taxon>Mollusca</taxon>
        <taxon>Gastropoda</taxon>
        <taxon>Heterobranchia</taxon>
        <taxon>Euthyneura</taxon>
        <taxon>Panpulmonata</taxon>
        <taxon>Eupulmonata</taxon>
        <taxon>Stylommatophora</taxon>
        <taxon>Helicina</taxon>
        <taxon>Arionoidea</taxon>
        <taxon>Arionidae</taxon>
        <taxon>Arion</taxon>
    </lineage>
</organism>
<dbReference type="EMBL" id="HACG01022960">
    <property type="protein sequence ID" value="CEK69825.1"/>
    <property type="molecule type" value="Transcribed_RNA"/>
</dbReference>
<name>A0A0B6ZQ10_9EUPU</name>
<proteinExistence type="predicted"/>
<accession>A0A0B6ZQ10</accession>
<dbReference type="AlphaFoldDB" id="A0A0B6ZQ10"/>
<protein>
    <submittedName>
        <fullName evidence="1">Uncharacterized protein</fullName>
    </submittedName>
</protein>